<accession>A0A0F9U5I3</accession>
<dbReference type="AlphaFoldDB" id="A0A0F9U5I3"/>
<reference evidence="1" key="1">
    <citation type="journal article" date="2015" name="Nature">
        <title>Complex archaea that bridge the gap between prokaryotes and eukaryotes.</title>
        <authorList>
            <person name="Spang A."/>
            <person name="Saw J.H."/>
            <person name="Jorgensen S.L."/>
            <person name="Zaremba-Niedzwiedzka K."/>
            <person name="Martijn J."/>
            <person name="Lind A.E."/>
            <person name="van Eijk R."/>
            <person name="Schleper C."/>
            <person name="Guy L."/>
            <person name="Ettema T.J."/>
        </authorList>
    </citation>
    <scope>NUCLEOTIDE SEQUENCE</scope>
</reference>
<proteinExistence type="predicted"/>
<comment type="caution">
    <text evidence="1">The sequence shown here is derived from an EMBL/GenBank/DDBJ whole genome shotgun (WGS) entry which is preliminary data.</text>
</comment>
<dbReference type="EMBL" id="LAZR01000839">
    <property type="protein sequence ID" value="KKN56561.1"/>
    <property type="molecule type" value="Genomic_DNA"/>
</dbReference>
<sequence>MKIKEMTLQQLREYKNKRNRFYKKRNKKDHICFRCGKEVEPIRCPHCAEILKYKSRCNKCNDILNKRGKNDLAKEM</sequence>
<organism evidence="1">
    <name type="scientific">marine sediment metagenome</name>
    <dbReference type="NCBI Taxonomy" id="412755"/>
    <lineage>
        <taxon>unclassified sequences</taxon>
        <taxon>metagenomes</taxon>
        <taxon>ecological metagenomes</taxon>
    </lineage>
</organism>
<protein>
    <submittedName>
        <fullName evidence="1">Uncharacterized protein</fullName>
    </submittedName>
</protein>
<evidence type="ECO:0000313" key="1">
    <source>
        <dbReference type="EMBL" id="KKN56561.1"/>
    </source>
</evidence>
<gene>
    <name evidence="1" type="ORF">LCGC14_0571390</name>
</gene>
<name>A0A0F9U5I3_9ZZZZ</name>